<sequence>MELKFEGEVTASLHPPRMVGNTPHGIRMFIEVGEGKLEGERINGRVLPGGGDWVLIGTDQWARADVRAQFETDDGAIIYAQFDGLIEMTDAVQTAFADGVPTAFEDQYFRVLPRLETGDPDYEWINQTLFVGEGRFTEGFGLQYRFYRIT</sequence>
<dbReference type="PANTHER" id="PTHR37315:SF1">
    <property type="entry name" value="UPF0311 PROTEIN BLR7842"/>
    <property type="match status" value="1"/>
</dbReference>
<accession>A0ABZ1YZC0</accession>
<dbReference type="Proteomes" id="UP001432062">
    <property type="component" value="Chromosome"/>
</dbReference>
<evidence type="ECO:0000313" key="3">
    <source>
        <dbReference type="Proteomes" id="UP001432062"/>
    </source>
</evidence>
<dbReference type="HAMAP" id="MF_00775">
    <property type="entry name" value="UPF0311"/>
    <property type="match status" value="1"/>
</dbReference>
<dbReference type="PANTHER" id="PTHR37315">
    <property type="entry name" value="UPF0311 PROTEIN BLR7842"/>
    <property type="match status" value="1"/>
</dbReference>
<keyword evidence="3" id="KW-1185">Reference proteome</keyword>
<evidence type="ECO:0000256" key="1">
    <source>
        <dbReference type="HAMAP-Rule" id="MF_00775"/>
    </source>
</evidence>
<dbReference type="Gene3D" id="2.40.160.20">
    <property type="match status" value="1"/>
</dbReference>
<proteinExistence type="inferred from homology"/>
<evidence type="ECO:0000313" key="2">
    <source>
        <dbReference type="EMBL" id="WUV47560.1"/>
    </source>
</evidence>
<dbReference type="InterPro" id="IPR020915">
    <property type="entry name" value="UPF0311"/>
</dbReference>
<dbReference type="EMBL" id="CP109441">
    <property type="protein sequence ID" value="WUV47560.1"/>
    <property type="molecule type" value="Genomic_DNA"/>
</dbReference>
<protein>
    <recommendedName>
        <fullName evidence="1">UPF0311 protein OG563_04780</fullName>
    </recommendedName>
</protein>
<organism evidence="2 3">
    <name type="scientific">Nocardia vinacea</name>
    <dbReference type="NCBI Taxonomy" id="96468"/>
    <lineage>
        <taxon>Bacteria</taxon>
        <taxon>Bacillati</taxon>
        <taxon>Actinomycetota</taxon>
        <taxon>Actinomycetes</taxon>
        <taxon>Mycobacteriales</taxon>
        <taxon>Nocardiaceae</taxon>
        <taxon>Nocardia</taxon>
    </lineage>
</organism>
<dbReference type="RefSeq" id="WP_327100626.1">
    <property type="nucleotide sequence ID" value="NZ_CP109149.1"/>
</dbReference>
<dbReference type="Pfam" id="PF11578">
    <property type="entry name" value="DUF3237"/>
    <property type="match status" value="1"/>
</dbReference>
<reference evidence="2" key="1">
    <citation type="submission" date="2022-10" db="EMBL/GenBank/DDBJ databases">
        <title>The complete genomes of actinobacterial strains from the NBC collection.</title>
        <authorList>
            <person name="Joergensen T.S."/>
            <person name="Alvarez Arevalo M."/>
            <person name="Sterndorff E.B."/>
            <person name="Faurdal D."/>
            <person name="Vuksanovic O."/>
            <person name="Mourched A.-S."/>
            <person name="Charusanti P."/>
            <person name="Shaw S."/>
            <person name="Blin K."/>
            <person name="Weber T."/>
        </authorList>
    </citation>
    <scope>NUCLEOTIDE SEQUENCE</scope>
    <source>
        <strain evidence="2">NBC_01482</strain>
    </source>
</reference>
<name>A0ABZ1YZC0_9NOCA</name>
<gene>
    <name evidence="2" type="ORF">OG563_04780</name>
</gene>
<comment type="similarity">
    <text evidence="1">Belongs to the UPF0311 family.</text>
</comment>